<proteinExistence type="predicted"/>
<organism evidence="1 2">
    <name type="scientific">Rattus norvegicus</name>
    <name type="common">Rat</name>
    <dbReference type="NCBI Taxonomy" id="10116"/>
    <lineage>
        <taxon>Eukaryota</taxon>
        <taxon>Metazoa</taxon>
        <taxon>Chordata</taxon>
        <taxon>Craniata</taxon>
        <taxon>Vertebrata</taxon>
        <taxon>Euteleostomi</taxon>
        <taxon>Mammalia</taxon>
        <taxon>Eutheria</taxon>
        <taxon>Euarchontoglires</taxon>
        <taxon>Glires</taxon>
        <taxon>Rodentia</taxon>
        <taxon>Myomorpha</taxon>
        <taxon>Muroidea</taxon>
        <taxon>Muridae</taxon>
        <taxon>Murinae</taxon>
        <taxon>Rattus</taxon>
    </lineage>
</organism>
<gene>
    <name evidence="1" type="ORF">rCG_51699</name>
</gene>
<name>A6MGW0_RAT</name>
<protein>
    <submittedName>
        <fullName evidence="1">RCG51699</fullName>
    </submittedName>
</protein>
<dbReference type="EMBL" id="DS032111">
    <property type="protein sequence ID" value="EDL82758.1"/>
    <property type="molecule type" value="Genomic_DNA"/>
</dbReference>
<dbReference type="AlphaFoldDB" id="A6MGW0"/>
<dbReference type="Proteomes" id="UP000234681">
    <property type="component" value="Unassembled WGS sequence"/>
</dbReference>
<evidence type="ECO:0000313" key="1">
    <source>
        <dbReference type="EMBL" id="EDL82758.1"/>
    </source>
</evidence>
<reference evidence="2" key="1">
    <citation type="submission" date="2005-06" db="EMBL/GenBank/DDBJ databases">
        <authorList>
            <person name="Mural R.J."/>
            <person name="Li P.W."/>
            <person name="Adams M.D."/>
            <person name="Amanatides P.G."/>
            <person name="Baden-Tillson H."/>
            <person name="Barnstead M."/>
            <person name="Chin S.H."/>
            <person name="Dew I."/>
            <person name="Evans C.A."/>
            <person name="Ferriera S."/>
            <person name="Flanigan M."/>
            <person name="Fosler C."/>
            <person name="Glodek A."/>
            <person name="Gu Z."/>
            <person name="Holt R.A."/>
            <person name="Jennings D."/>
            <person name="Kraft C.L."/>
            <person name="Lu F."/>
            <person name="Nguyen T."/>
            <person name="Nusskern D.R."/>
            <person name="Pfannkoch C.M."/>
            <person name="Sitter C."/>
            <person name="Sutton G.G."/>
            <person name="Venter J.C."/>
            <person name="Wang Z."/>
            <person name="Woodage T."/>
            <person name="Zheng X.H."/>
            <person name="Zhong F."/>
        </authorList>
    </citation>
    <scope>NUCLEOTIDE SEQUENCE [LARGE SCALE GENOMIC DNA]</scope>
    <source>
        <strain>BN</strain>
        <strain evidence="2">Sprague-Dawley</strain>
    </source>
</reference>
<accession>A6MGW0</accession>
<evidence type="ECO:0000313" key="2">
    <source>
        <dbReference type="Proteomes" id="UP000234681"/>
    </source>
</evidence>
<sequence>MASSPPGLTHFLHTHFFLATWEQVGA</sequence>